<protein>
    <submittedName>
        <fullName evidence="1">14392_t:CDS:1</fullName>
    </submittedName>
</protein>
<evidence type="ECO:0000313" key="1">
    <source>
        <dbReference type="EMBL" id="CAG8618520.1"/>
    </source>
</evidence>
<organism evidence="1 2">
    <name type="scientific">Dentiscutata heterogama</name>
    <dbReference type="NCBI Taxonomy" id="1316150"/>
    <lineage>
        <taxon>Eukaryota</taxon>
        <taxon>Fungi</taxon>
        <taxon>Fungi incertae sedis</taxon>
        <taxon>Mucoromycota</taxon>
        <taxon>Glomeromycotina</taxon>
        <taxon>Glomeromycetes</taxon>
        <taxon>Diversisporales</taxon>
        <taxon>Gigasporaceae</taxon>
        <taxon>Dentiscutata</taxon>
    </lineage>
</organism>
<evidence type="ECO:0000313" key="2">
    <source>
        <dbReference type="Proteomes" id="UP000789702"/>
    </source>
</evidence>
<accession>A0ACA9MXN4</accession>
<dbReference type="Proteomes" id="UP000789702">
    <property type="component" value="Unassembled WGS sequence"/>
</dbReference>
<sequence length="102" mass="11824">MDPLIFTAPARIRILLVPVHPIKAATFHQKVELVKNYTIVKLGDFPREQLEEKARDATICGILLLNIGFNCSKCQLHLNFVTSYEPEHSYLEEFQMHRRIFG</sequence>
<feature type="non-terminal residue" evidence="1">
    <location>
        <position position="102"/>
    </location>
</feature>
<gene>
    <name evidence="1" type="ORF">DHETER_LOCUS7919</name>
</gene>
<reference evidence="1" key="1">
    <citation type="submission" date="2021-06" db="EMBL/GenBank/DDBJ databases">
        <authorList>
            <person name="Kallberg Y."/>
            <person name="Tangrot J."/>
            <person name="Rosling A."/>
        </authorList>
    </citation>
    <scope>NUCLEOTIDE SEQUENCE</scope>
    <source>
        <strain evidence="1">IL203A</strain>
    </source>
</reference>
<dbReference type="EMBL" id="CAJVPU010011875">
    <property type="protein sequence ID" value="CAG8618520.1"/>
    <property type="molecule type" value="Genomic_DNA"/>
</dbReference>
<comment type="caution">
    <text evidence="1">The sequence shown here is derived from an EMBL/GenBank/DDBJ whole genome shotgun (WGS) entry which is preliminary data.</text>
</comment>
<name>A0ACA9MXN4_9GLOM</name>
<proteinExistence type="predicted"/>
<keyword evidence="2" id="KW-1185">Reference proteome</keyword>